<organism evidence="1 2">
    <name type="scientific">Sphingobacterium faecale</name>
    <dbReference type="NCBI Taxonomy" id="2803775"/>
    <lineage>
        <taxon>Bacteria</taxon>
        <taxon>Pseudomonadati</taxon>
        <taxon>Bacteroidota</taxon>
        <taxon>Sphingobacteriia</taxon>
        <taxon>Sphingobacteriales</taxon>
        <taxon>Sphingobacteriaceae</taxon>
        <taxon>Sphingobacterium</taxon>
    </lineage>
</organism>
<reference evidence="1 2" key="1">
    <citation type="submission" date="2021-01" db="EMBL/GenBank/DDBJ databases">
        <title>C459-1 draft genome sequence.</title>
        <authorList>
            <person name="Zhang X.-F."/>
        </authorList>
    </citation>
    <scope>NUCLEOTIDE SEQUENCE [LARGE SCALE GENOMIC DNA]</scope>
    <source>
        <strain evidence="2">C459-1</strain>
    </source>
</reference>
<gene>
    <name evidence="1" type="ORF">JKG61_01125</name>
</gene>
<name>A0ABS1QY35_9SPHI</name>
<protein>
    <submittedName>
        <fullName evidence="1">Uncharacterized protein</fullName>
    </submittedName>
</protein>
<dbReference type="Proteomes" id="UP000625283">
    <property type="component" value="Unassembled WGS sequence"/>
</dbReference>
<proteinExistence type="predicted"/>
<evidence type="ECO:0000313" key="1">
    <source>
        <dbReference type="EMBL" id="MBL1407343.1"/>
    </source>
</evidence>
<accession>A0ABS1QY35</accession>
<dbReference type="EMBL" id="JAERTY010000001">
    <property type="protein sequence ID" value="MBL1407343.1"/>
    <property type="molecule type" value="Genomic_DNA"/>
</dbReference>
<sequence length="314" mass="36624">MKEVLDKTNLWVANVVTDLPSKHLLGSALFLLLSISATFSQKALIDFDSLANQYNVNTVVLDMEPLYEQKSEIELVNVWINDRTLLLIACLPDFRNENNVWRKLSIEETSALDINHSGLSEQIDKVRRGAHLENGYYFKLVKKINGHYFVNDHTFFQFFKIEEYPRAINTPINTINVERSFFSLKDMIAHYPELIPDESYSPMPWQENTYKVYNDRHMYGYYTSGSIDWNGKKGFKLWTFGHYDVIDGPSMHMGVGRFVYVPKIGVVGGSYDFYYYFDNPKNGSPKYHRYDISKEQWEENILSEKIAIGNLLLR</sequence>
<comment type="caution">
    <text evidence="1">The sequence shown here is derived from an EMBL/GenBank/DDBJ whole genome shotgun (WGS) entry which is preliminary data.</text>
</comment>
<evidence type="ECO:0000313" key="2">
    <source>
        <dbReference type="Proteomes" id="UP000625283"/>
    </source>
</evidence>
<dbReference type="RefSeq" id="WP_202101157.1">
    <property type="nucleotide sequence ID" value="NZ_JAERTY010000001.1"/>
</dbReference>
<keyword evidence="2" id="KW-1185">Reference proteome</keyword>